<keyword evidence="1" id="KW-0732">Signal</keyword>
<evidence type="ECO:0000313" key="2">
    <source>
        <dbReference type="EMBL" id="GFQ97562.1"/>
    </source>
</evidence>
<evidence type="ECO:0000313" key="3">
    <source>
        <dbReference type="Proteomes" id="UP000887116"/>
    </source>
</evidence>
<protein>
    <submittedName>
        <fullName evidence="2">Uncharacterized protein</fullName>
    </submittedName>
</protein>
<dbReference type="AlphaFoldDB" id="A0A8X6IMY8"/>
<sequence>MRSLKTFQGIFWLLYQFLFLLDEVKGGAKRDLFDCATVHVCECGLAEEFNKCYLLAPDEACVTPLMGKCVEFGDKCG</sequence>
<evidence type="ECO:0000256" key="1">
    <source>
        <dbReference type="SAM" id="SignalP"/>
    </source>
</evidence>
<feature type="signal peptide" evidence="1">
    <location>
        <begin position="1"/>
        <end position="26"/>
    </location>
</feature>
<comment type="caution">
    <text evidence="2">The sequence shown here is derived from an EMBL/GenBank/DDBJ whole genome shotgun (WGS) entry which is preliminary data.</text>
</comment>
<feature type="chain" id="PRO_5036498590" evidence="1">
    <location>
        <begin position="27"/>
        <end position="77"/>
    </location>
</feature>
<organism evidence="2 3">
    <name type="scientific">Trichonephila clavata</name>
    <name type="common">Joro spider</name>
    <name type="synonym">Nephila clavata</name>
    <dbReference type="NCBI Taxonomy" id="2740835"/>
    <lineage>
        <taxon>Eukaryota</taxon>
        <taxon>Metazoa</taxon>
        <taxon>Ecdysozoa</taxon>
        <taxon>Arthropoda</taxon>
        <taxon>Chelicerata</taxon>
        <taxon>Arachnida</taxon>
        <taxon>Araneae</taxon>
        <taxon>Araneomorphae</taxon>
        <taxon>Entelegynae</taxon>
        <taxon>Araneoidea</taxon>
        <taxon>Nephilidae</taxon>
        <taxon>Trichonephila</taxon>
    </lineage>
</organism>
<reference evidence="2" key="1">
    <citation type="submission" date="2020-07" db="EMBL/GenBank/DDBJ databases">
        <title>Multicomponent nature underlies the extraordinary mechanical properties of spider dragline silk.</title>
        <authorList>
            <person name="Kono N."/>
            <person name="Nakamura H."/>
            <person name="Mori M."/>
            <person name="Yoshida Y."/>
            <person name="Ohtoshi R."/>
            <person name="Malay A.D."/>
            <person name="Moran D.A.P."/>
            <person name="Tomita M."/>
            <person name="Numata K."/>
            <person name="Arakawa K."/>
        </authorList>
    </citation>
    <scope>NUCLEOTIDE SEQUENCE</scope>
</reference>
<accession>A0A8X6IMY8</accession>
<name>A0A8X6IMY8_TRICU</name>
<keyword evidence="3" id="KW-1185">Reference proteome</keyword>
<proteinExistence type="predicted"/>
<dbReference type="EMBL" id="BMAO01004865">
    <property type="protein sequence ID" value="GFQ97562.1"/>
    <property type="molecule type" value="Genomic_DNA"/>
</dbReference>
<gene>
    <name evidence="2" type="ORF">TNCT_529611</name>
</gene>
<dbReference type="Proteomes" id="UP000887116">
    <property type="component" value="Unassembled WGS sequence"/>
</dbReference>